<dbReference type="OrthoDB" id="1914839at2759"/>
<protein>
    <submittedName>
        <fullName evidence="1">Uncharacterized protein</fullName>
    </submittedName>
</protein>
<name>A0A9W9Z9S8_9CNID</name>
<dbReference type="InterPro" id="IPR011990">
    <property type="entry name" value="TPR-like_helical_dom_sf"/>
</dbReference>
<dbReference type="Proteomes" id="UP001163046">
    <property type="component" value="Unassembled WGS sequence"/>
</dbReference>
<evidence type="ECO:0000313" key="2">
    <source>
        <dbReference type="Proteomes" id="UP001163046"/>
    </source>
</evidence>
<proteinExistence type="predicted"/>
<accession>A0A9W9Z9S8</accession>
<organism evidence="1 2">
    <name type="scientific">Desmophyllum pertusum</name>
    <dbReference type="NCBI Taxonomy" id="174260"/>
    <lineage>
        <taxon>Eukaryota</taxon>
        <taxon>Metazoa</taxon>
        <taxon>Cnidaria</taxon>
        <taxon>Anthozoa</taxon>
        <taxon>Hexacorallia</taxon>
        <taxon>Scleractinia</taxon>
        <taxon>Caryophylliina</taxon>
        <taxon>Caryophylliidae</taxon>
        <taxon>Desmophyllum</taxon>
    </lineage>
</organism>
<sequence length="242" mass="28219">MDAQRAFLSAISSERQKSWNKAQANYEELLRLLYKTKWKKHLNKEKLRLLLFECHFHCAVALQNLQNYQRALRHFRRAMEVVSWRKDECQAGCITGRVLHLHVPTLARMSCCHIHAGNISDALHSIDMAILLDFRNPDLFCVRSLVNFLLNRQEKALSDASFAIKLTPTHVCGWLLRGLFKKIKREETEMKISKQEHDLEKACDVNPDAVMFIHVKDLRAHFQALFDRFSPFHPCVPLDICP</sequence>
<evidence type="ECO:0000313" key="1">
    <source>
        <dbReference type="EMBL" id="KAJ7377571.1"/>
    </source>
</evidence>
<dbReference type="SUPFAM" id="SSF48452">
    <property type="entry name" value="TPR-like"/>
    <property type="match status" value="1"/>
</dbReference>
<dbReference type="Gene3D" id="1.25.40.10">
    <property type="entry name" value="Tetratricopeptide repeat domain"/>
    <property type="match status" value="2"/>
</dbReference>
<dbReference type="EMBL" id="MU826376">
    <property type="protein sequence ID" value="KAJ7377571.1"/>
    <property type="molecule type" value="Genomic_DNA"/>
</dbReference>
<dbReference type="AlphaFoldDB" id="A0A9W9Z9S8"/>
<reference evidence="1" key="1">
    <citation type="submission" date="2023-01" db="EMBL/GenBank/DDBJ databases">
        <title>Genome assembly of the deep-sea coral Lophelia pertusa.</title>
        <authorList>
            <person name="Herrera S."/>
            <person name="Cordes E."/>
        </authorList>
    </citation>
    <scope>NUCLEOTIDE SEQUENCE</scope>
    <source>
        <strain evidence="1">USNM1676648</strain>
        <tissue evidence="1">Polyp</tissue>
    </source>
</reference>
<comment type="caution">
    <text evidence="1">The sequence shown here is derived from an EMBL/GenBank/DDBJ whole genome shotgun (WGS) entry which is preliminary data.</text>
</comment>
<gene>
    <name evidence="1" type="ORF">OS493_028129</name>
</gene>
<keyword evidence="2" id="KW-1185">Reference proteome</keyword>